<dbReference type="OrthoDB" id="7464126at2759"/>
<dbReference type="InterPro" id="IPR027417">
    <property type="entry name" value="P-loop_NTPase"/>
</dbReference>
<evidence type="ECO:0000256" key="3">
    <source>
        <dbReference type="SAM" id="MobiDB-lite"/>
    </source>
</evidence>
<feature type="compositionally biased region" description="Polar residues" evidence="3">
    <location>
        <begin position="31"/>
        <end position="40"/>
    </location>
</feature>
<protein>
    <recommendedName>
        <fullName evidence="4">Nephrocystin 3-like N-terminal domain-containing protein</fullName>
    </recommendedName>
</protein>
<dbReference type="PROSITE" id="PS50088">
    <property type="entry name" value="ANK_REPEAT"/>
    <property type="match status" value="2"/>
</dbReference>
<organism evidence="5 6">
    <name type="scientific">Fusarium sarcochroum</name>
    <dbReference type="NCBI Taxonomy" id="1208366"/>
    <lineage>
        <taxon>Eukaryota</taxon>
        <taxon>Fungi</taxon>
        <taxon>Dikarya</taxon>
        <taxon>Ascomycota</taxon>
        <taxon>Pezizomycotina</taxon>
        <taxon>Sordariomycetes</taxon>
        <taxon>Hypocreomycetidae</taxon>
        <taxon>Hypocreales</taxon>
        <taxon>Nectriaceae</taxon>
        <taxon>Fusarium</taxon>
        <taxon>Fusarium lateritium species complex</taxon>
    </lineage>
</organism>
<feature type="compositionally biased region" description="Basic and acidic residues" evidence="3">
    <location>
        <begin position="70"/>
        <end position="84"/>
    </location>
</feature>
<dbReference type="PANTHER" id="PTHR10039">
    <property type="entry name" value="AMELOGENIN"/>
    <property type="match status" value="1"/>
</dbReference>
<sequence length="1220" mass="138525">MAGPRESDGGCLSIISSCFRNSAKTRPEASRSPNRTSTPKVSEPLAPEPLTDQIHASTHSTDEASIYQRESSREHLPARHETKQISHASASDQELAPTLDLWQEACNDVDETTRTWIRYNTGRIDIGNSVPELVKLVQRTEEKHEKKAWRVNIGEREIVLRDYTSRVTSWLTTIGDLAITFAPAPSPVIWSAVKANVSQCEDLVAVMGCTDMVLCLVRRGKVYEEVYLNKPSDPPVYEDLKQKLVSVYKACLEFLAFVDEELRHGNLRHFFDALLNPGHGGQHFLEMKDLEKELELAAHACEVQSNQARSEEHQKLLQSLQAPLMRIDGRVTAVLAKLEEYEKEKIMEHISTIPVGIHHNEKHESRTKGTCEWLIRHPNFREWEDSSCSSVLWLQGSIGTGKSFLSSKVIDRYLAYDKNTNQRPSEHDEGFAFFYCNRSDLIRRETSSILRSYIRQLSNVPSHSESLHKAVIGLYKDSKEVQSSLTLEKCRSTLVEIIDSYPRTILVLDALDECDETTKQDLAKLFQYLVQNTKSLLKVFIASRKEPDIEQYLEAFQSPQMLVSINALDNSGDIERFVTDEMAKFAVNWKFITDDTKLLAKTTLVEKGDGMFRWTYLQWEQLKKCRIDTEIRRRLDKIQKLPKTLSAAYDELYDRYEPDDFQLVILQRAVRWVIIESEKVDGQKALGKSDLTEQTLEWVCQHLIVKDTELKVWKFPHASVGEYFKNKQESWIQDAPAEITICLINCLIDSCAGYPSVWPPPTVRGDWERAETSMGLDRVVRKWLEARDANPNEISDPRHPLQKYIQKEWLNHVKDVSDQDLMATGVAHALKRFLGENDPQQSSEEYQVFCTFILCGQRWYHDRIDRIFNAVKPSKNPTFGIIAMGLYRLLAGWWDQDLDSSQANDAGRDLLAIAAQFGHKDVCEDLINRGFDVNRRVETTFLSPLSMAILHNEFETTKLLLAKGANPNLIIGTHTFLCLAVNSGKEYVEILFEFEADPNLQCGTRCEHRCALSVAAWYGKVGAMEALIRNGAEVNPTFTNFQADPPLVAAVKMPNFDCVRILVEHGADVNVSLDSTLYGSILAAVVGNGEVDLAQLLIRHGAHFQAQLETGRYGSILATATFATHSSLAMIKFLIEDAHVELEQLVWEPPQEGLDQTETEKFSLYWGARPSERNRVKRAEYLINEQQVEAQMLVDIGLLRPTEVVDNAIVISATTQSNLT</sequence>
<feature type="domain" description="Nephrocystin 3-like N-terminal" evidence="4">
    <location>
        <begin position="369"/>
        <end position="544"/>
    </location>
</feature>
<dbReference type="SMART" id="SM00248">
    <property type="entry name" value="ANK"/>
    <property type="match status" value="5"/>
</dbReference>
<reference evidence="5" key="1">
    <citation type="journal article" date="2020" name="BMC Genomics">
        <title>Correction to: Identification and distribution of gene clusters required for synthesis of sphingolipid metabolism inhibitors in diverse species of the filamentous fungus Fusarium.</title>
        <authorList>
            <person name="Kim H.S."/>
            <person name="Lohmar J.M."/>
            <person name="Busman M."/>
            <person name="Brown D.W."/>
            <person name="Naumann T.A."/>
            <person name="Divon H.H."/>
            <person name="Lysoe E."/>
            <person name="Uhlig S."/>
            <person name="Proctor R.H."/>
        </authorList>
    </citation>
    <scope>NUCLEOTIDE SEQUENCE</scope>
    <source>
        <strain evidence="5">NRRL 20472</strain>
    </source>
</reference>
<dbReference type="SUPFAM" id="SSF52540">
    <property type="entry name" value="P-loop containing nucleoside triphosphate hydrolases"/>
    <property type="match status" value="1"/>
</dbReference>
<accession>A0A8H4TRS8</accession>
<dbReference type="InterPro" id="IPR002110">
    <property type="entry name" value="Ankyrin_rpt"/>
</dbReference>
<comment type="caution">
    <text evidence="5">The sequence shown here is derived from an EMBL/GenBank/DDBJ whole genome shotgun (WGS) entry which is preliminary data.</text>
</comment>
<keyword evidence="2" id="KW-0040">ANK repeat</keyword>
<dbReference type="PROSITE" id="PS50297">
    <property type="entry name" value="ANK_REP_REGION"/>
    <property type="match status" value="1"/>
</dbReference>
<dbReference type="InterPro" id="IPR056884">
    <property type="entry name" value="NPHP3-like_N"/>
</dbReference>
<keyword evidence="1" id="KW-0677">Repeat</keyword>
<dbReference type="Pfam" id="PF24883">
    <property type="entry name" value="NPHP3_N"/>
    <property type="match status" value="1"/>
</dbReference>
<dbReference type="InterPro" id="IPR036770">
    <property type="entry name" value="Ankyrin_rpt-contain_sf"/>
</dbReference>
<dbReference type="SUPFAM" id="SSF48403">
    <property type="entry name" value="Ankyrin repeat"/>
    <property type="match status" value="1"/>
</dbReference>
<gene>
    <name evidence="5" type="ORF">FSARC_9002</name>
</gene>
<dbReference type="Proteomes" id="UP000622797">
    <property type="component" value="Unassembled WGS sequence"/>
</dbReference>
<name>A0A8H4TRS8_9HYPO</name>
<feature type="repeat" description="ANK" evidence="2">
    <location>
        <begin position="906"/>
        <end position="938"/>
    </location>
</feature>
<dbReference type="Pfam" id="PF12796">
    <property type="entry name" value="Ank_2"/>
    <property type="match status" value="2"/>
</dbReference>
<keyword evidence="6" id="KW-1185">Reference proteome</keyword>
<feature type="region of interest" description="Disordered" evidence="3">
    <location>
        <begin position="21"/>
        <end position="92"/>
    </location>
</feature>
<feature type="repeat" description="ANK" evidence="2">
    <location>
        <begin position="1042"/>
        <end position="1074"/>
    </location>
</feature>
<reference evidence="5" key="2">
    <citation type="submission" date="2020-05" db="EMBL/GenBank/DDBJ databases">
        <authorList>
            <person name="Kim H.-S."/>
            <person name="Proctor R.H."/>
            <person name="Brown D.W."/>
        </authorList>
    </citation>
    <scope>NUCLEOTIDE SEQUENCE</scope>
    <source>
        <strain evidence="5">NRRL 20472</strain>
    </source>
</reference>
<dbReference type="EMBL" id="JABEXW010000509">
    <property type="protein sequence ID" value="KAF4962946.1"/>
    <property type="molecule type" value="Genomic_DNA"/>
</dbReference>
<dbReference type="AlphaFoldDB" id="A0A8H4TRS8"/>
<evidence type="ECO:0000256" key="1">
    <source>
        <dbReference type="ARBA" id="ARBA00022737"/>
    </source>
</evidence>
<evidence type="ECO:0000259" key="4">
    <source>
        <dbReference type="Pfam" id="PF24883"/>
    </source>
</evidence>
<dbReference type="Gene3D" id="1.25.40.20">
    <property type="entry name" value="Ankyrin repeat-containing domain"/>
    <property type="match status" value="1"/>
</dbReference>
<evidence type="ECO:0000313" key="6">
    <source>
        <dbReference type="Proteomes" id="UP000622797"/>
    </source>
</evidence>
<proteinExistence type="predicted"/>
<dbReference type="PANTHER" id="PTHR10039:SF16">
    <property type="entry name" value="GPI INOSITOL-DEACYLASE"/>
    <property type="match status" value="1"/>
</dbReference>
<evidence type="ECO:0000313" key="5">
    <source>
        <dbReference type="EMBL" id="KAF4962946.1"/>
    </source>
</evidence>
<evidence type="ECO:0000256" key="2">
    <source>
        <dbReference type="PROSITE-ProRule" id="PRU00023"/>
    </source>
</evidence>
<dbReference type="Gene3D" id="3.40.50.300">
    <property type="entry name" value="P-loop containing nucleotide triphosphate hydrolases"/>
    <property type="match status" value="1"/>
</dbReference>